<reference evidence="6" key="1">
    <citation type="submission" date="2017-10" db="EMBL/GenBank/DDBJ databases">
        <title>Rapid genome shrinkage in a self-fertile nematode reveals novel sperm competition proteins.</title>
        <authorList>
            <person name="Yin D."/>
            <person name="Schwarz E.M."/>
            <person name="Thomas C.G."/>
            <person name="Felde R.L."/>
            <person name="Korf I.F."/>
            <person name="Cutter A.D."/>
            <person name="Schartner C.M."/>
            <person name="Ralston E.J."/>
            <person name="Meyer B.J."/>
            <person name="Haag E.S."/>
        </authorList>
    </citation>
    <scope>NUCLEOTIDE SEQUENCE [LARGE SCALE GENOMIC DNA]</scope>
    <source>
        <strain evidence="6">JU1422</strain>
    </source>
</reference>
<accession>A0A2G5V558</accession>
<feature type="chain" id="PRO_5013828559" description="Acid phosphatase" evidence="4">
    <location>
        <begin position="22"/>
        <end position="921"/>
    </location>
</feature>
<dbReference type="PANTHER" id="PTHR11567:SF209">
    <property type="entry name" value="INTESTINAL ACID PHOSPHATASE"/>
    <property type="match status" value="1"/>
</dbReference>
<dbReference type="InterPro" id="IPR050645">
    <property type="entry name" value="Histidine_acid_phosphatase"/>
</dbReference>
<gene>
    <name evidence="5" type="primary">Cni-pho-1</name>
    <name evidence="5" type="synonym">Cnig_chr_II.g6426</name>
    <name evidence="5" type="ORF">B9Z55_006426</name>
</gene>
<sequence>MKVVFYSVPILLLLQVSLSSGDVMNGTMKLMMVQALWRHGDRTPTETYHNDKFTEQDWVFGGGGWGQLTPIGMRQHMQLGQKLRARYVNGQPYQFLNRRYDQQEIFVRSTDKNRTLLSAFSNMVGMYGSNNENASLPGYDYPDVPGWPAGFVPIPIHTIPDAEDHLLSVDNACALQDTIWEMAKTTDIVSSYFNRSDVKSLMGNLTNYCGEDINPENLWILFNALKIEKQYYPLKFQQTTPWYSDSLFEQIDIVNSQVQDFQNGLGLEGVIKNGIDIGKYLRKIRGGTLVNDIYNHMNRKTQCTSNNGKECTYTNRLKFFAYSAHDTTLYALFSLLGVAHLAVQPRGYPLYSACVIMEQWQDIQTNQTYFKMIYHRHENDTLNNVITSGIPGCNGNDYCPLSVLKNYSDVYKPEMEMNQDSAFNVKSFSPPNIILLLHIDACQQMSICTSGCVPDCYLKTEFQSFQYDMGVNFTMVSAISIVGLFALTGFATSYTDGTKELVFVQTLWRHGDRSPTKTFPTDPYQESAWTFGGGGWGQLSPTGMRQHLNLGKMLRDRYVTNYQFFPTKYNAKQIYVRSTDVNRTIISAMSNLLGQYGQDDGSSVPDVDYPAVAGWPKGFVPIAVHTVDDDTDHLGNMESTCPFREQVWNLAKTSDEVKNFTNSDKVQSMLAKLTNYTGQTVDIDNLWIITNALYIEQIYFNDSIRAKNSWFTDDLYAQADAINDQVQLYQNGIFKNMPNMVNGHDVGVLTRKIRGGPILNDMVMHMNIKLACQGMTTPNCTWINNLKNYVYSAHDTTIYAFFSALLIEEYAVKPSGGYPLYSAAVLLELYVDSADKKPYFKMIYHEQDGSGFKTITQGIQGCSSDYCSLDVLRNFSATIQPDQPIDQWCYSDLNKYSGLNTVSMLLLAVILAVQYNFFGLF</sequence>
<keyword evidence="3" id="KW-0472">Membrane</keyword>
<organism evidence="5 6">
    <name type="scientific">Caenorhabditis nigoni</name>
    <dbReference type="NCBI Taxonomy" id="1611254"/>
    <lineage>
        <taxon>Eukaryota</taxon>
        <taxon>Metazoa</taxon>
        <taxon>Ecdysozoa</taxon>
        <taxon>Nematoda</taxon>
        <taxon>Chromadorea</taxon>
        <taxon>Rhabditida</taxon>
        <taxon>Rhabditina</taxon>
        <taxon>Rhabditomorpha</taxon>
        <taxon>Rhabditoidea</taxon>
        <taxon>Rhabditidae</taxon>
        <taxon>Peloderinae</taxon>
        <taxon>Caenorhabditis</taxon>
    </lineage>
</organism>
<dbReference type="Pfam" id="PF00328">
    <property type="entry name" value="His_Phos_2"/>
    <property type="match status" value="2"/>
</dbReference>
<evidence type="ECO:0000256" key="4">
    <source>
        <dbReference type="SAM" id="SignalP"/>
    </source>
</evidence>
<comment type="caution">
    <text evidence="5">The sequence shown here is derived from an EMBL/GenBank/DDBJ whole genome shotgun (WGS) entry which is preliminary data.</text>
</comment>
<dbReference type="InterPro" id="IPR029033">
    <property type="entry name" value="His_PPase_superfam"/>
</dbReference>
<feature type="transmembrane region" description="Helical" evidence="3">
    <location>
        <begin position="899"/>
        <end position="918"/>
    </location>
</feature>
<evidence type="ECO:0000256" key="3">
    <source>
        <dbReference type="SAM" id="Phobius"/>
    </source>
</evidence>
<proteinExistence type="inferred from homology"/>
<dbReference type="STRING" id="1611254.A0A2G5V558"/>
<dbReference type="PANTHER" id="PTHR11567">
    <property type="entry name" value="ACID PHOSPHATASE-RELATED"/>
    <property type="match status" value="1"/>
</dbReference>
<evidence type="ECO:0000256" key="1">
    <source>
        <dbReference type="ARBA" id="ARBA00000032"/>
    </source>
</evidence>
<keyword evidence="4" id="KW-0732">Signal</keyword>
<keyword evidence="3" id="KW-0812">Transmembrane</keyword>
<dbReference type="OrthoDB" id="258392at2759"/>
<dbReference type="Gene3D" id="3.40.50.1240">
    <property type="entry name" value="Phosphoglycerate mutase-like"/>
    <property type="match status" value="2"/>
</dbReference>
<comment type="similarity">
    <text evidence="2">Belongs to the histidine acid phosphatase family.</text>
</comment>
<keyword evidence="6" id="KW-1185">Reference proteome</keyword>
<dbReference type="SUPFAM" id="SSF53254">
    <property type="entry name" value="Phosphoglycerate mutase-like"/>
    <property type="match status" value="2"/>
</dbReference>
<evidence type="ECO:0000256" key="2">
    <source>
        <dbReference type="ARBA" id="ARBA00005375"/>
    </source>
</evidence>
<keyword evidence="3" id="KW-1133">Transmembrane helix</keyword>
<evidence type="ECO:0008006" key="7">
    <source>
        <dbReference type="Google" id="ProtNLM"/>
    </source>
</evidence>
<dbReference type="PROSITE" id="PS00616">
    <property type="entry name" value="HIS_ACID_PHOSPHAT_1"/>
    <property type="match status" value="2"/>
</dbReference>
<name>A0A2G5V558_9PELO</name>
<comment type="catalytic activity">
    <reaction evidence="1">
        <text>a phosphate monoester + H2O = an alcohol + phosphate</text>
        <dbReference type="Rhea" id="RHEA:15017"/>
        <dbReference type="ChEBI" id="CHEBI:15377"/>
        <dbReference type="ChEBI" id="CHEBI:30879"/>
        <dbReference type="ChEBI" id="CHEBI:43474"/>
        <dbReference type="ChEBI" id="CHEBI:67140"/>
        <dbReference type="EC" id="3.1.3.2"/>
    </reaction>
</comment>
<dbReference type="Proteomes" id="UP000230233">
    <property type="component" value="Chromosome II"/>
</dbReference>
<dbReference type="CDD" id="cd07061">
    <property type="entry name" value="HP_HAP_like"/>
    <property type="match status" value="2"/>
</dbReference>
<feature type="signal peptide" evidence="4">
    <location>
        <begin position="1"/>
        <end position="21"/>
    </location>
</feature>
<evidence type="ECO:0000313" key="6">
    <source>
        <dbReference type="Proteomes" id="UP000230233"/>
    </source>
</evidence>
<dbReference type="EMBL" id="PDUG01000002">
    <property type="protein sequence ID" value="PIC46882.1"/>
    <property type="molecule type" value="Genomic_DNA"/>
</dbReference>
<evidence type="ECO:0000313" key="5">
    <source>
        <dbReference type="EMBL" id="PIC46882.1"/>
    </source>
</evidence>
<dbReference type="AlphaFoldDB" id="A0A2G5V558"/>
<dbReference type="InterPro" id="IPR000560">
    <property type="entry name" value="His_Pase_clade-2"/>
</dbReference>
<protein>
    <recommendedName>
        <fullName evidence="7">Acid phosphatase</fullName>
    </recommendedName>
</protein>
<dbReference type="GO" id="GO:0003993">
    <property type="term" value="F:acid phosphatase activity"/>
    <property type="evidence" value="ECO:0007669"/>
    <property type="project" value="UniProtKB-EC"/>
</dbReference>
<dbReference type="InterPro" id="IPR033379">
    <property type="entry name" value="Acid_Pase_AS"/>
</dbReference>